<dbReference type="Pfam" id="PF10097">
    <property type="entry name" value="DUF2335"/>
    <property type="match status" value="1"/>
</dbReference>
<evidence type="ECO:0000313" key="3">
    <source>
        <dbReference type="EMBL" id="MBC6491721.1"/>
    </source>
</evidence>
<proteinExistence type="predicted"/>
<evidence type="ECO:0008006" key="5">
    <source>
        <dbReference type="Google" id="ProtNLM"/>
    </source>
</evidence>
<keyword evidence="4" id="KW-1185">Reference proteome</keyword>
<evidence type="ECO:0000256" key="1">
    <source>
        <dbReference type="SAM" id="MobiDB-lite"/>
    </source>
</evidence>
<evidence type="ECO:0000256" key="2">
    <source>
        <dbReference type="SAM" id="Phobius"/>
    </source>
</evidence>
<evidence type="ECO:0000313" key="4">
    <source>
        <dbReference type="Proteomes" id="UP000765802"/>
    </source>
</evidence>
<feature type="region of interest" description="Disordered" evidence="1">
    <location>
        <begin position="1"/>
        <end position="24"/>
    </location>
</feature>
<dbReference type="Proteomes" id="UP000765802">
    <property type="component" value="Unassembled WGS sequence"/>
</dbReference>
<name>A0ABR7MAS6_9BACT</name>
<sequence length="171" mass="19200">MSSSKPHNPKTQKTEEEPNGNGELMNIEREIEKVKPNIFKGIPQTQKRQILSLIVQSKSHRGPIPSPEDMEEYGRVIPDGANRIMAMAEKQQEHRIELEKFAVKEELSQSSRGQIFALIMGLSCLLVGGFLVYTQHDTAGSILFGTSLTTLVIAFIVGKVRQRNDLKDKQQ</sequence>
<dbReference type="RefSeq" id="WP_187257042.1">
    <property type="nucleotide sequence ID" value="NZ_JBHULF010000007.1"/>
</dbReference>
<organism evidence="3 4">
    <name type="scientific">Flavihumibacter stibioxidans</name>
    <dbReference type="NCBI Taxonomy" id="1834163"/>
    <lineage>
        <taxon>Bacteria</taxon>
        <taxon>Pseudomonadati</taxon>
        <taxon>Bacteroidota</taxon>
        <taxon>Chitinophagia</taxon>
        <taxon>Chitinophagales</taxon>
        <taxon>Chitinophagaceae</taxon>
        <taxon>Flavihumibacter</taxon>
    </lineage>
</organism>
<keyword evidence="2" id="KW-1133">Transmembrane helix</keyword>
<feature type="transmembrane region" description="Helical" evidence="2">
    <location>
        <begin position="115"/>
        <end position="133"/>
    </location>
</feature>
<feature type="transmembrane region" description="Helical" evidence="2">
    <location>
        <begin position="139"/>
        <end position="157"/>
    </location>
</feature>
<comment type="caution">
    <text evidence="3">The sequence shown here is derived from an EMBL/GenBank/DDBJ whole genome shotgun (WGS) entry which is preliminary data.</text>
</comment>
<reference evidence="3 4" key="1">
    <citation type="submission" date="2016-07" db="EMBL/GenBank/DDBJ databases">
        <title>Genome analysis of Flavihumibacter stibioxidans YS-17.</title>
        <authorList>
            <person name="Shi K."/>
            <person name="Han Y."/>
            <person name="Wang G."/>
        </authorList>
    </citation>
    <scope>NUCLEOTIDE SEQUENCE [LARGE SCALE GENOMIC DNA]</scope>
    <source>
        <strain evidence="3 4">YS-17</strain>
    </source>
</reference>
<dbReference type="InterPro" id="IPR019284">
    <property type="entry name" value="RP532"/>
</dbReference>
<keyword evidence="2" id="KW-0472">Membrane</keyword>
<feature type="compositionally biased region" description="Polar residues" evidence="1">
    <location>
        <begin position="1"/>
        <end position="11"/>
    </location>
</feature>
<keyword evidence="2" id="KW-0812">Transmembrane</keyword>
<protein>
    <recommendedName>
        <fullName evidence="5">DUF2335 domain-containing protein</fullName>
    </recommendedName>
</protein>
<dbReference type="EMBL" id="MBUA01000023">
    <property type="protein sequence ID" value="MBC6491721.1"/>
    <property type="molecule type" value="Genomic_DNA"/>
</dbReference>
<accession>A0ABR7MAS6</accession>
<gene>
    <name evidence="3" type="ORF">BC349_11725</name>
</gene>